<feature type="domain" description="ABC transporter" evidence="4">
    <location>
        <begin position="1"/>
        <end position="228"/>
    </location>
</feature>
<dbReference type="Proteomes" id="UP000239007">
    <property type="component" value="Unassembled WGS sequence"/>
</dbReference>
<dbReference type="SUPFAM" id="SSF52540">
    <property type="entry name" value="P-loop containing nucleoside triphosphate hydrolases"/>
    <property type="match status" value="1"/>
</dbReference>
<dbReference type="RefSeq" id="WP_105051440.1">
    <property type="nucleotide sequence ID" value="NZ_BMYG01000008.1"/>
</dbReference>
<dbReference type="PROSITE" id="PS00211">
    <property type="entry name" value="ABC_TRANSPORTER_1"/>
    <property type="match status" value="1"/>
</dbReference>
<dbReference type="SMART" id="SM00382">
    <property type="entry name" value="AAA"/>
    <property type="match status" value="1"/>
</dbReference>
<dbReference type="PANTHER" id="PTHR42781">
    <property type="entry name" value="SPERMIDINE/PUTRESCINE IMPORT ATP-BINDING PROTEIN POTA"/>
    <property type="match status" value="1"/>
</dbReference>
<dbReference type="Gene3D" id="3.40.50.300">
    <property type="entry name" value="P-loop containing nucleotide triphosphate hydrolases"/>
    <property type="match status" value="1"/>
</dbReference>
<evidence type="ECO:0000259" key="4">
    <source>
        <dbReference type="PROSITE" id="PS50893"/>
    </source>
</evidence>
<dbReference type="PROSITE" id="PS50893">
    <property type="entry name" value="ABC_TRANSPORTER_2"/>
    <property type="match status" value="1"/>
</dbReference>
<keyword evidence="3 5" id="KW-0067">ATP-binding</keyword>
<evidence type="ECO:0000256" key="2">
    <source>
        <dbReference type="ARBA" id="ARBA00022741"/>
    </source>
</evidence>
<sequence>MQSSLQIKDLQLFRQSEQLLNLNELVNGGDVLTIMGPSGSGKSSLLNWLTGTLPSVFSASGEVWLNGQNIGDLPANSRHIGVLYQDALLFSHLSVAGNILFAMPKGNKKQRLEKVDQALEQVGLKDMGDRHPDSLSGGQQARVALLRMLLSEPKAILLDEPFSKLDTQLRVDTRKLVFDLIREHKLPAIMVTHDHSDAEAAQGKIITLHSQEHLQSDSQELLTREVHVR</sequence>
<gene>
    <name evidence="5" type="ORF">BTO11_04390</name>
</gene>
<protein>
    <submittedName>
        <fullName evidence="5">ABC transporter ATP-binding protein</fullName>
    </submittedName>
</protein>
<dbReference type="Pfam" id="PF00005">
    <property type="entry name" value="ABC_tran"/>
    <property type="match status" value="1"/>
</dbReference>
<keyword evidence="1" id="KW-0813">Transport</keyword>
<reference evidence="5 6" key="1">
    <citation type="submission" date="2016-12" db="EMBL/GenBank/DDBJ databases">
        <title>Diversity of luminous bacteria.</title>
        <authorList>
            <person name="Yoshizawa S."/>
            <person name="Kogure K."/>
        </authorList>
    </citation>
    <scope>NUCLEOTIDE SEQUENCE [LARGE SCALE GENOMIC DNA]</scope>
    <source>
        <strain evidence="5 6">SA4-48</strain>
    </source>
</reference>
<dbReference type="PANTHER" id="PTHR42781:SF4">
    <property type="entry name" value="SPERMIDINE_PUTRESCINE IMPORT ATP-BINDING PROTEIN POTA"/>
    <property type="match status" value="1"/>
</dbReference>
<keyword evidence="6" id="KW-1185">Reference proteome</keyword>
<accession>A0A2S7UT96</accession>
<evidence type="ECO:0000313" key="6">
    <source>
        <dbReference type="Proteomes" id="UP000239007"/>
    </source>
</evidence>
<evidence type="ECO:0000256" key="1">
    <source>
        <dbReference type="ARBA" id="ARBA00022448"/>
    </source>
</evidence>
<comment type="caution">
    <text evidence="5">The sequence shown here is derived from an EMBL/GenBank/DDBJ whole genome shotgun (WGS) entry which is preliminary data.</text>
</comment>
<evidence type="ECO:0000313" key="5">
    <source>
        <dbReference type="EMBL" id="PQJ52968.1"/>
    </source>
</evidence>
<dbReference type="GO" id="GO:0016887">
    <property type="term" value="F:ATP hydrolysis activity"/>
    <property type="evidence" value="ECO:0007669"/>
    <property type="project" value="InterPro"/>
</dbReference>
<dbReference type="EMBL" id="MSCH01000003">
    <property type="protein sequence ID" value="PQJ52968.1"/>
    <property type="molecule type" value="Genomic_DNA"/>
</dbReference>
<name>A0A2S7UT96_9GAMM</name>
<keyword evidence="2" id="KW-0547">Nucleotide-binding</keyword>
<dbReference type="GO" id="GO:0005524">
    <property type="term" value="F:ATP binding"/>
    <property type="evidence" value="ECO:0007669"/>
    <property type="project" value="UniProtKB-KW"/>
</dbReference>
<proteinExistence type="predicted"/>
<organism evidence="5 6">
    <name type="scientific">Psychrosphaera saromensis</name>
    <dbReference type="NCBI Taxonomy" id="716813"/>
    <lineage>
        <taxon>Bacteria</taxon>
        <taxon>Pseudomonadati</taxon>
        <taxon>Pseudomonadota</taxon>
        <taxon>Gammaproteobacteria</taxon>
        <taxon>Alteromonadales</taxon>
        <taxon>Pseudoalteromonadaceae</taxon>
        <taxon>Psychrosphaera</taxon>
    </lineage>
</organism>
<dbReference type="InterPro" id="IPR017871">
    <property type="entry name" value="ABC_transporter-like_CS"/>
</dbReference>
<dbReference type="InterPro" id="IPR003439">
    <property type="entry name" value="ABC_transporter-like_ATP-bd"/>
</dbReference>
<dbReference type="AlphaFoldDB" id="A0A2S7UT96"/>
<dbReference type="InterPro" id="IPR027417">
    <property type="entry name" value="P-loop_NTPase"/>
</dbReference>
<dbReference type="OrthoDB" id="9802264at2"/>
<dbReference type="InterPro" id="IPR050093">
    <property type="entry name" value="ABC_SmlMolc_Importer"/>
</dbReference>
<evidence type="ECO:0000256" key="3">
    <source>
        <dbReference type="ARBA" id="ARBA00022840"/>
    </source>
</evidence>
<dbReference type="InterPro" id="IPR003593">
    <property type="entry name" value="AAA+_ATPase"/>
</dbReference>